<dbReference type="AlphaFoldDB" id="A0A0C2ICG3"/>
<sequence>MVAFATGQASLCTSGIMPDSRWQNIHPHSSCPQSASVPKWHSLSPKSHACQKIFYFAYSSTHAVPSNHAVNYTKEEIEDYDNKENPRKSFDVMFVLDASIDEKSSSSDLVLA</sequence>
<evidence type="ECO:0000313" key="1">
    <source>
        <dbReference type="EMBL" id="KII63023.1"/>
    </source>
</evidence>
<reference evidence="1 2" key="1">
    <citation type="journal article" date="2014" name="Genome Biol. Evol.">
        <title>The genome of the myxosporean Thelohanellus kitauei shows adaptations to nutrient acquisition within its fish host.</title>
        <authorList>
            <person name="Yang Y."/>
            <person name="Xiong J."/>
            <person name="Zhou Z."/>
            <person name="Huo F."/>
            <person name="Miao W."/>
            <person name="Ran C."/>
            <person name="Liu Y."/>
            <person name="Zhang J."/>
            <person name="Feng J."/>
            <person name="Wang M."/>
            <person name="Wang M."/>
            <person name="Wang L."/>
            <person name="Yao B."/>
        </authorList>
    </citation>
    <scope>NUCLEOTIDE SEQUENCE [LARGE SCALE GENOMIC DNA]</scope>
    <source>
        <strain evidence="1">Wuqing</strain>
    </source>
</reference>
<name>A0A0C2ICG3_THEKT</name>
<keyword evidence="2" id="KW-1185">Reference proteome</keyword>
<organism evidence="1 2">
    <name type="scientific">Thelohanellus kitauei</name>
    <name type="common">Myxosporean</name>
    <dbReference type="NCBI Taxonomy" id="669202"/>
    <lineage>
        <taxon>Eukaryota</taxon>
        <taxon>Metazoa</taxon>
        <taxon>Cnidaria</taxon>
        <taxon>Myxozoa</taxon>
        <taxon>Myxosporea</taxon>
        <taxon>Bivalvulida</taxon>
        <taxon>Platysporina</taxon>
        <taxon>Myxobolidae</taxon>
        <taxon>Thelohanellus</taxon>
    </lineage>
</organism>
<gene>
    <name evidence="1" type="ORF">RF11_13375</name>
</gene>
<comment type="caution">
    <text evidence="1">The sequence shown here is derived from an EMBL/GenBank/DDBJ whole genome shotgun (WGS) entry which is preliminary data.</text>
</comment>
<dbReference type="Proteomes" id="UP000031668">
    <property type="component" value="Unassembled WGS sequence"/>
</dbReference>
<accession>A0A0C2ICG3</accession>
<evidence type="ECO:0000313" key="2">
    <source>
        <dbReference type="Proteomes" id="UP000031668"/>
    </source>
</evidence>
<protein>
    <submittedName>
        <fullName evidence="1">Uncharacterized protein</fullName>
    </submittedName>
</protein>
<proteinExistence type="predicted"/>
<dbReference type="EMBL" id="JWZT01004810">
    <property type="protein sequence ID" value="KII63023.1"/>
    <property type="molecule type" value="Genomic_DNA"/>
</dbReference>